<accession>A0ACC2E7I1</accession>
<dbReference type="EMBL" id="CM055094">
    <property type="protein sequence ID" value="KAJ7562459.1"/>
    <property type="molecule type" value="Genomic_DNA"/>
</dbReference>
<comment type="caution">
    <text evidence="1">The sequence shown here is derived from an EMBL/GenBank/DDBJ whole genome shotgun (WGS) entry which is preliminary data.</text>
</comment>
<evidence type="ECO:0000313" key="1">
    <source>
        <dbReference type="EMBL" id="KAJ7562459.1"/>
    </source>
</evidence>
<organism evidence="1 2">
    <name type="scientific">Diphasiastrum complanatum</name>
    <name type="common">Issler's clubmoss</name>
    <name type="synonym">Lycopodium complanatum</name>
    <dbReference type="NCBI Taxonomy" id="34168"/>
    <lineage>
        <taxon>Eukaryota</taxon>
        <taxon>Viridiplantae</taxon>
        <taxon>Streptophyta</taxon>
        <taxon>Embryophyta</taxon>
        <taxon>Tracheophyta</taxon>
        <taxon>Lycopodiopsida</taxon>
        <taxon>Lycopodiales</taxon>
        <taxon>Lycopodiaceae</taxon>
        <taxon>Lycopodioideae</taxon>
        <taxon>Diphasiastrum</taxon>
    </lineage>
</organism>
<sequence length="360" mass="37070">MDGSYGSAAAHAGGPASGGNDMAYGGGYGGGRGGLRGGYNNSQGRGGSVQWGGGGSEGYGGQQGRGGGGYGGRSNAHGDFRGGGSGSGGGGRGTDWTCSNPSCGNVNFARRFECNKCGSAKPAGSERSNPPNDQSAGYGSGAAYTGGSHGGDYNDNWRGGKSAGSGKNHEEEQGTGYQGYRAEQNRDHTRAGDDYVATEASKVKQCDETCDESCQNTRIYISGLPLDVTVDELRDLFGGIGQVARMKQKRGYKDQWPWSIKLYTDESGKNKGDAVLTYEDPSAAHSAGGFFNGHVLRGQEIKVIMAEKSAPKPASDWRGSGGRGGNSGFRGGGGRYGGNRGYAGGGPDRRDGSAYRSRPY</sequence>
<proteinExistence type="predicted"/>
<reference evidence="2" key="1">
    <citation type="journal article" date="2024" name="Proc. Natl. Acad. Sci. U.S.A.">
        <title>Extraordinary preservation of gene collinearity over three hundred million years revealed in homosporous lycophytes.</title>
        <authorList>
            <person name="Li C."/>
            <person name="Wickell D."/>
            <person name="Kuo L.Y."/>
            <person name="Chen X."/>
            <person name="Nie B."/>
            <person name="Liao X."/>
            <person name="Peng D."/>
            <person name="Ji J."/>
            <person name="Jenkins J."/>
            <person name="Williams M."/>
            <person name="Shu S."/>
            <person name="Plott C."/>
            <person name="Barry K."/>
            <person name="Rajasekar S."/>
            <person name="Grimwood J."/>
            <person name="Han X."/>
            <person name="Sun S."/>
            <person name="Hou Z."/>
            <person name="He W."/>
            <person name="Dai G."/>
            <person name="Sun C."/>
            <person name="Schmutz J."/>
            <person name="Leebens-Mack J.H."/>
            <person name="Li F.W."/>
            <person name="Wang L."/>
        </authorList>
    </citation>
    <scope>NUCLEOTIDE SEQUENCE [LARGE SCALE GENOMIC DNA]</scope>
    <source>
        <strain evidence="2">cv. PW_Plant_1</strain>
    </source>
</reference>
<protein>
    <submittedName>
        <fullName evidence="1">Uncharacterized protein</fullName>
    </submittedName>
</protein>
<evidence type="ECO:0000313" key="2">
    <source>
        <dbReference type="Proteomes" id="UP001162992"/>
    </source>
</evidence>
<keyword evidence="2" id="KW-1185">Reference proteome</keyword>
<dbReference type="Proteomes" id="UP001162992">
    <property type="component" value="Chromosome 3"/>
</dbReference>
<gene>
    <name evidence="1" type="ORF">O6H91_03G069800</name>
</gene>
<name>A0ACC2E7I1_DIPCM</name>